<reference evidence="3" key="1">
    <citation type="submission" date="2023-07" db="EMBL/GenBank/DDBJ databases">
        <title>draft genome sequence of fig (Ficus carica).</title>
        <authorList>
            <person name="Takahashi T."/>
            <person name="Nishimura K."/>
        </authorList>
    </citation>
    <scope>NUCLEOTIDE SEQUENCE</scope>
</reference>
<keyword evidence="6" id="KW-1185">Reference proteome</keyword>
<evidence type="ECO:0000313" key="4">
    <source>
        <dbReference type="EMBL" id="GMN74968.1"/>
    </source>
</evidence>
<evidence type="ECO:0000313" key="3">
    <source>
        <dbReference type="EMBL" id="GMN74948.1"/>
    </source>
</evidence>
<feature type="region of interest" description="Disordered" evidence="1">
    <location>
        <begin position="85"/>
        <end position="138"/>
    </location>
</feature>
<dbReference type="AlphaFoldDB" id="A0AA88EI02"/>
<dbReference type="EMBL" id="BTGU01012421">
    <property type="protein sequence ID" value="GMN74969.1"/>
    <property type="molecule type" value="Genomic_DNA"/>
</dbReference>
<dbReference type="EMBL" id="BTGU01012411">
    <property type="protein sequence ID" value="GMN74947.1"/>
    <property type="molecule type" value="Genomic_DNA"/>
</dbReference>
<organism evidence="3 6">
    <name type="scientific">Ficus carica</name>
    <name type="common">Common fig</name>
    <dbReference type="NCBI Taxonomy" id="3494"/>
    <lineage>
        <taxon>Eukaryota</taxon>
        <taxon>Viridiplantae</taxon>
        <taxon>Streptophyta</taxon>
        <taxon>Embryophyta</taxon>
        <taxon>Tracheophyta</taxon>
        <taxon>Spermatophyta</taxon>
        <taxon>Magnoliopsida</taxon>
        <taxon>eudicotyledons</taxon>
        <taxon>Gunneridae</taxon>
        <taxon>Pentapetalae</taxon>
        <taxon>rosids</taxon>
        <taxon>fabids</taxon>
        <taxon>Rosales</taxon>
        <taxon>Moraceae</taxon>
        <taxon>Ficeae</taxon>
        <taxon>Ficus</taxon>
    </lineage>
</organism>
<feature type="compositionally biased region" description="Polar residues" evidence="1">
    <location>
        <begin position="25"/>
        <end position="34"/>
    </location>
</feature>
<dbReference type="EMBL" id="BTGU01012420">
    <property type="protein sequence ID" value="GMN74968.1"/>
    <property type="molecule type" value="Genomic_DNA"/>
</dbReference>
<accession>A0AA88EI02</accession>
<evidence type="ECO:0000313" key="5">
    <source>
        <dbReference type="EMBL" id="GMN74969.1"/>
    </source>
</evidence>
<protein>
    <submittedName>
        <fullName evidence="3">Uncharacterized protein</fullName>
    </submittedName>
</protein>
<evidence type="ECO:0000313" key="2">
    <source>
        <dbReference type="EMBL" id="GMN74947.1"/>
    </source>
</evidence>
<evidence type="ECO:0000256" key="1">
    <source>
        <dbReference type="SAM" id="MobiDB-lite"/>
    </source>
</evidence>
<feature type="region of interest" description="Disordered" evidence="1">
    <location>
        <begin position="21"/>
        <end position="55"/>
    </location>
</feature>
<comment type="caution">
    <text evidence="3">The sequence shown here is derived from an EMBL/GenBank/DDBJ whole genome shotgun (WGS) entry which is preliminary data.</text>
</comment>
<sequence length="138" mass="15934">MTADQGRKQCLDPSRRHICHRRYLSQESVEQTQRGHSRPRQQPRVRNPPKGRDGDVLRVEEYVLHMYTIIGKLLLQTTSHKESNIFDSNTQNTEAPQRQRIKDRNSTWERGRTVNGATGKQQMGDEGGISLVVGNRDR</sequence>
<gene>
    <name evidence="2" type="ORF">TIFTF001_053279</name>
    <name evidence="3" type="ORF">TIFTF001_053280</name>
    <name evidence="4" type="ORF">TIFTF001_053285</name>
    <name evidence="5" type="ORF">TIFTF001_053286</name>
</gene>
<feature type="compositionally biased region" description="Basic residues" evidence="1">
    <location>
        <begin position="35"/>
        <end position="49"/>
    </location>
</feature>
<name>A0AA88EI02_FICCA</name>
<dbReference type="Proteomes" id="UP001187192">
    <property type="component" value="Unassembled WGS sequence"/>
</dbReference>
<feature type="compositionally biased region" description="Basic and acidic residues" evidence="1">
    <location>
        <begin position="100"/>
        <end position="112"/>
    </location>
</feature>
<feature type="compositionally biased region" description="Polar residues" evidence="1">
    <location>
        <begin position="85"/>
        <end position="96"/>
    </location>
</feature>
<dbReference type="EMBL" id="BTGU01012412">
    <property type="protein sequence ID" value="GMN74948.1"/>
    <property type="molecule type" value="Genomic_DNA"/>
</dbReference>
<evidence type="ECO:0000313" key="6">
    <source>
        <dbReference type="Proteomes" id="UP001187192"/>
    </source>
</evidence>
<proteinExistence type="predicted"/>